<sequence length="41" mass="4925">MMRNHCCQFMWQFFKHVKGFMEAASLQQKKTGMIKMDLSLL</sequence>
<dbReference type="HOGENOM" id="CLU_218116_0_0_6"/>
<organism evidence="1 2">
    <name type="scientific">Xenorhabdus doucetiae</name>
    <dbReference type="NCBI Taxonomy" id="351671"/>
    <lineage>
        <taxon>Bacteria</taxon>
        <taxon>Pseudomonadati</taxon>
        <taxon>Pseudomonadota</taxon>
        <taxon>Gammaproteobacteria</taxon>
        <taxon>Enterobacterales</taxon>
        <taxon>Morganellaceae</taxon>
        <taxon>Xenorhabdus</taxon>
    </lineage>
</organism>
<proteinExistence type="predicted"/>
<protein>
    <submittedName>
        <fullName evidence="1">Uncharacterized protein</fullName>
    </submittedName>
</protein>
<accession>A0A068QUR7</accession>
<dbReference type="Proteomes" id="UP000032721">
    <property type="component" value="Chromosome"/>
</dbReference>
<dbReference type="KEGG" id="xdo:XDD1_2692"/>
<dbReference type="EMBL" id="FO704550">
    <property type="protein sequence ID" value="CDG18391.1"/>
    <property type="molecule type" value="Genomic_DNA"/>
</dbReference>
<dbReference type="AlphaFoldDB" id="A0A068QUR7"/>
<evidence type="ECO:0000313" key="1">
    <source>
        <dbReference type="EMBL" id="CDG18391.1"/>
    </source>
</evidence>
<name>A0A068QUR7_9GAMM</name>
<reference evidence="1 2" key="1">
    <citation type="submission" date="2013-07" db="EMBL/GenBank/DDBJ databases">
        <authorList>
            <person name="Genoscope - CEA"/>
        </authorList>
    </citation>
    <scope>NUCLEOTIDE SEQUENCE [LARGE SCALE GENOMIC DNA]</scope>
    <source>
        <strain evidence="2">FRM16 / DSM 17909</strain>
    </source>
</reference>
<evidence type="ECO:0000313" key="2">
    <source>
        <dbReference type="Proteomes" id="UP000032721"/>
    </source>
</evidence>
<gene>
    <name evidence="1" type="ORF">XDD1_2692</name>
</gene>